<evidence type="ECO:0000256" key="8">
    <source>
        <dbReference type="ARBA" id="ARBA00023163"/>
    </source>
</evidence>
<dbReference type="GO" id="GO:0061630">
    <property type="term" value="F:ubiquitin protein ligase activity"/>
    <property type="evidence" value="ECO:0007669"/>
    <property type="project" value="UniProtKB-EC"/>
</dbReference>
<reference evidence="12" key="3">
    <citation type="submission" date="2025-09" db="UniProtKB">
        <authorList>
            <consortium name="Ensembl"/>
        </authorList>
    </citation>
    <scope>IDENTIFICATION</scope>
</reference>
<evidence type="ECO:0000256" key="6">
    <source>
        <dbReference type="ARBA" id="ARBA00022833"/>
    </source>
</evidence>
<feature type="region of interest" description="Disordered" evidence="10">
    <location>
        <begin position="1"/>
        <end position="28"/>
    </location>
</feature>
<dbReference type="InterPro" id="IPR017907">
    <property type="entry name" value="Znf_RING_CS"/>
</dbReference>
<dbReference type="Pfam" id="PF13923">
    <property type="entry name" value="zf-C3HC4_2"/>
    <property type="match status" value="1"/>
</dbReference>
<evidence type="ECO:0000256" key="2">
    <source>
        <dbReference type="ARBA" id="ARBA00012483"/>
    </source>
</evidence>
<reference evidence="12 13" key="1">
    <citation type="submission" date="2019-11" db="EMBL/GenBank/DDBJ databases">
        <title>Strigops habroptila (kakapo) genome, bStrHab1, primary haplotype, v2.</title>
        <authorList>
            <person name="Jarvis E.D."/>
            <person name="Howard J."/>
            <person name="Rhie A."/>
            <person name="Phillippy A."/>
            <person name="Korlach J."/>
            <person name="Digby A."/>
            <person name="Iorns D."/>
            <person name="Eason D."/>
            <person name="Robertson B."/>
            <person name="Raemaekers T."/>
            <person name="Howe K."/>
            <person name="Lewin H."/>
            <person name="Damas J."/>
            <person name="Hastie A."/>
            <person name="Tracey A."/>
            <person name="Chow W."/>
            <person name="Fedrigo O."/>
        </authorList>
    </citation>
    <scope>NUCLEOTIDE SEQUENCE [LARGE SCALE GENOMIC DNA]</scope>
</reference>
<dbReference type="GO" id="GO:0006513">
    <property type="term" value="P:protein monoubiquitination"/>
    <property type="evidence" value="ECO:0007669"/>
    <property type="project" value="TreeGrafter"/>
</dbReference>
<dbReference type="GO" id="GO:0000209">
    <property type="term" value="P:protein polyubiquitination"/>
    <property type="evidence" value="ECO:0007669"/>
    <property type="project" value="TreeGrafter"/>
</dbReference>
<keyword evidence="6" id="KW-0862">Zinc</keyword>
<dbReference type="Ensembl" id="ENSSHBT00005026655.1">
    <property type="protein sequence ID" value="ENSSHBP00005022384.1"/>
    <property type="gene ID" value="ENSSHBG00005018864.1"/>
</dbReference>
<dbReference type="GO" id="GO:0008270">
    <property type="term" value="F:zinc ion binding"/>
    <property type="evidence" value="ECO:0007669"/>
    <property type="project" value="UniProtKB-KW"/>
</dbReference>
<dbReference type="EC" id="2.3.2.27" evidence="2"/>
<dbReference type="Proteomes" id="UP000472266">
    <property type="component" value="Chromosome 3"/>
</dbReference>
<dbReference type="CDD" id="cd23130">
    <property type="entry name" value="RING-HC_EHV1-like"/>
    <property type="match status" value="1"/>
</dbReference>
<comment type="catalytic activity">
    <reaction evidence="1">
        <text>S-ubiquitinyl-[E2 ubiquitin-conjugating enzyme]-L-cysteine + [acceptor protein]-L-lysine = [E2 ubiquitin-conjugating enzyme]-L-cysteine + N(6)-ubiquitinyl-[acceptor protein]-L-lysine.</text>
        <dbReference type="EC" id="2.3.2.27"/>
    </reaction>
</comment>
<keyword evidence="4" id="KW-0479">Metal-binding</keyword>
<dbReference type="SMART" id="SM00184">
    <property type="entry name" value="RING"/>
    <property type="match status" value="1"/>
</dbReference>
<keyword evidence="3" id="KW-0808">Transferase</keyword>
<proteinExistence type="predicted"/>
<evidence type="ECO:0000256" key="4">
    <source>
        <dbReference type="ARBA" id="ARBA00022723"/>
    </source>
</evidence>
<keyword evidence="5 9" id="KW-0863">Zinc-finger</keyword>
<name>A0A672V4B8_STRHB</name>
<keyword evidence="13" id="KW-1185">Reference proteome</keyword>
<dbReference type="PANTHER" id="PTHR46077">
    <property type="entry name" value="E3 UBIQUITIN-PROTEIN LIGASE TOPORS"/>
    <property type="match status" value="1"/>
</dbReference>
<sequence length="154" mass="17639">LPSTTPAAAAPERRSSSTSPAPAAQPQPVESVAMELEDRCPICLGSWEEASYVTPCLHQFCYECILRWAETKPECPLCKRRIQSILHSYLFKTAQQCCSETKFKQNLPPHPICGNLFSEKYFMEVPFLHAFSFRLKKKVKTFMSKKDEELYNEI</sequence>
<protein>
    <recommendedName>
        <fullName evidence="2">RING-type E3 ubiquitin transferase</fullName>
        <ecNumber evidence="2">2.3.2.27</ecNumber>
    </recommendedName>
</protein>
<feature type="domain" description="RING-type" evidence="11">
    <location>
        <begin position="40"/>
        <end position="79"/>
    </location>
</feature>
<dbReference type="AlphaFoldDB" id="A0A672V4B8"/>
<evidence type="ECO:0000256" key="7">
    <source>
        <dbReference type="ARBA" id="ARBA00023015"/>
    </source>
</evidence>
<dbReference type="PROSITE" id="PS00518">
    <property type="entry name" value="ZF_RING_1"/>
    <property type="match status" value="1"/>
</dbReference>
<evidence type="ECO:0000259" key="11">
    <source>
        <dbReference type="PROSITE" id="PS50089"/>
    </source>
</evidence>
<reference evidence="12" key="2">
    <citation type="submission" date="2025-08" db="UniProtKB">
        <authorList>
            <consortium name="Ensembl"/>
        </authorList>
    </citation>
    <scope>IDENTIFICATION</scope>
</reference>
<evidence type="ECO:0000256" key="10">
    <source>
        <dbReference type="SAM" id="MobiDB-lite"/>
    </source>
</evidence>
<evidence type="ECO:0000256" key="1">
    <source>
        <dbReference type="ARBA" id="ARBA00000900"/>
    </source>
</evidence>
<accession>A0A672V4B8</accession>
<dbReference type="PANTHER" id="PTHR46077:SF1">
    <property type="entry name" value="TOP1 BINDING ARGININE_SERINE RICH PROTEIN, E3 UBIQUITIN LIGASE"/>
    <property type="match status" value="1"/>
</dbReference>
<keyword evidence="7" id="KW-0805">Transcription regulation</keyword>
<evidence type="ECO:0000256" key="9">
    <source>
        <dbReference type="PROSITE-ProRule" id="PRU00175"/>
    </source>
</evidence>
<dbReference type="GeneTree" id="ENSGT01140000282630"/>
<dbReference type="InterPro" id="IPR013083">
    <property type="entry name" value="Znf_RING/FYVE/PHD"/>
</dbReference>
<dbReference type="Gene3D" id="3.30.40.10">
    <property type="entry name" value="Zinc/RING finger domain, C3HC4 (zinc finger)"/>
    <property type="match status" value="1"/>
</dbReference>
<evidence type="ECO:0000256" key="5">
    <source>
        <dbReference type="ARBA" id="ARBA00022771"/>
    </source>
</evidence>
<dbReference type="PROSITE" id="PS50089">
    <property type="entry name" value="ZF_RING_2"/>
    <property type="match status" value="1"/>
</dbReference>
<keyword evidence="8" id="KW-0804">Transcription</keyword>
<dbReference type="SUPFAM" id="SSF57850">
    <property type="entry name" value="RING/U-box"/>
    <property type="match status" value="1"/>
</dbReference>
<evidence type="ECO:0000313" key="13">
    <source>
        <dbReference type="Proteomes" id="UP000472266"/>
    </source>
</evidence>
<dbReference type="InterPro" id="IPR001841">
    <property type="entry name" value="Znf_RING"/>
</dbReference>
<dbReference type="InParanoid" id="A0A672V4B8"/>
<organism evidence="12 13">
    <name type="scientific">Strigops habroptila</name>
    <name type="common">Kakapo</name>
    <dbReference type="NCBI Taxonomy" id="2489341"/>
    <lineage>
        <taxon>Eukaryota</taxon>
        <taxon>Metazoa</taxon>
        <taxon>Chordata</taxon>
        <taxon>Craniata</taxon>
        <taxon>Vertebrata</taxon>
        <taxon>Euteleostomi</taxon>
        <taxon>Archelosauria</taxon>
        <taxon>Archosauria</taxon>
        <taxon>Dinosauria</taxon>
        <taxon>Saurischia</taxon>
        <taxon>Theropoda</taxon>
        <taxon>Coelurosauria</taxon>
        <taxon>Aves</taxon>
        <taxon>Neognathae</taxon>
        <taxon>Neoaves</taxon>
        <taxon>Telluraves</taxon>
        <taxon>Australaves</taxon>
        <taxon>Psittaciformes</taxon>
        <taxon>Psittacidae</taxon>
        <taxon>Strigops</taxon>
    </lineage>
</organism>
<evidence type="ECO:0000256" key="3">
    <source>
        <dbReference type="ARBA" id="ARBA00022679"/>
    </source>
</evidence>
<evidence type="ECO:0000313" key="12">
    <source>
        <dbReference type="Ensembl" id="ENSSHBP00005022384.1"/>
    </source>
</evidence>